<evidence type="ECO:0000256" key="1">
    <source>
        <dbReference type="SAM" id="SignalP"/>
    </source>
</evidence>
<evidence type="ECO:0000313" key="2">
    <source>
        <dbReference type="EMBL" id="GIZ03853.1"/>
    </source>
</evidence>
<evidence type="ECO:0008006" key="4">
    <source>
        <dbReference type="Google" id="ProtNLM"/>
    </source>
</evidence>
<keyword evidence="1" id="KW-0732">Signal</keyword>
<dbReference type="Proteomes" id="UP001054945">
    <property type="component" value="Unassembled WGS sequence"/>
</dbReference>
<feature type="signal peptide" evidence="1">
    <location>
        <begin position="1"/>
        <end position="16"/>
    </location>
</feature>
<sequence length="93" mass="10225">MPLILLTLLVPPHHQGSTPCVDTYSELILLLSGEAPVTISLKRNATERGGKAKPRFSTEATSTVPSEIGHYRLLTREASLHIGEKNNYNKQLC</sequence>
<protein>
    <recommendedName>
        <fullName evidence="4">Secreted protein</fullName>
    </recommendedName>
</protein>
<proteinExistence type="predicted"/>
<feature type="chain" id="PRO_5043472865" description="Secreted protein" evidence="1">
    <location>
        <begin position="17"/>
        <end position="93"/>
    </location>
</feature>
<comment type="caution">
    <text evidence="2">The sequence shown here is derived from an EMBL/GenBank/DDBJ whole genome shotgun (WGS) entry which is preliminary data.</text>
</comment>
<dbReference type="AlphaFoldDB" id="A0AAV4Y934"/>
<reference evidence="2 3" key="1">
    <citation type="submission" date="2021-06" db="EMBL/GenBank/DDBJ databases">
        <title>Caerostris extrusa draft genome.</title>
        <authorList>
            <person name="Kono N."/>
            <person name="Arakawa K."/>
        </authorList>
    </citation>
    <scope>NUCLEOTIDE SEQUENCE [LARGE SCALE GENOMIC DNA]</scope>
</reference>
<dbReference type="EMBL" id="BPLR01001659">
    <property type="protein sequence ID" value="GIZ03853.1"/>
    <property type="molecule type" value="Genomic_DNA"/>
</dbReference>
<name>A0AAV4Y934_CAEEX</name>
<organism evidence="2 3">
    <name type="scientific">Caerostris extrusa</name>
    <name type="common">Bark spider</name>
    <name type="synonym">Caerostris bankana</name>
    <dbReference type="NCBI Taxonomy" id="172846"/>
    <lineage>
        <taxon>Eukaryota</taxon>
        <taxon>Metazoa</taxon>
        <taxon>Ecdysozoa</taxon>
        <taxon>Arthropoda</taxon>
        <taxon>Chelicerata</taxon>
        <taxon>Arachnida</taxon>
        <taxon>Araneae</taxon>
        <taxon>Araneomorphae</taxon>
        <taxon>Entelegynae</taxon>
        <taxon>Araneoidea</taxon>
        <taxon>Araneidae</taxon>
        <taxon>Caerostris</taxon>
    </lineage>
</organism>
<accession>A0AAV4Y934</accession>
<gene>
    <name evidence="2" type="ORF">CEXT_458271</name>
</gene>
<evidence type="ECO:0000313" key="3">
    <source>
        <dbReference type="Proteomes" id="UP001054945"/>
    </source>
</evidence>
<keyword evidence="3" id="KW-1185">Reference proteome</keyword>